<dbReference type="Gene3D" id="3.30.465.10">
    <property type="match status" value="1"/>
</dbReference>
<dbReference type="InterPro" id="IPR050416">
    <property type="entry name" value="FAD-linked_Oxidoreductase"/>
</dbReference>
<dbReference type="KEGG" id="apuu:APUU_40904S"/>
<evidence type="ECO:0000313" key="8">
    <source>
        <dbReference type="Proteomes" id="UP000654913"/>
    </source>
</evidence>
<reference evidence="7" key="1">
    <citation type="submission" date="2021-01" db="EMBL/GenBank/DDBJ databases">
        <authorList>
            <consortium name="Aspergillus puulaauensis MK2 genome sequencing consortium"/>
            <person name="Kazuki M."/>
            <person name="Futagami T."/>
        </authorList>
    </citation>
    <scope>NUCLEOTIDE SEQUENCE</scope>
    <source>
        <strain evidence="7">MK2</strain>
    </source>
</reference>
<evidence type="ECO:0000256" key="2">
    <source>
        <dbReference type="ARBA" id="ARBA00022630"/>
    </source>
</evidence>
<dbReference type="SUPFAM" id="SSF56176">
    <property type="entry name" value="FAD-binding/transporter-associated domain-like"/>
    <property type="match status" value="1"/>
</dbReference>
<feature type="domain" description="FAD-binding PCMH-type" evidence="6">
    <location>
        <begin position="34"/>
        <end position="202"/>
    </location>
</feature>
<dbReference type="PANTHER" id="PTHR42973">
    <property type="entry name" value="BINDING OXIDOREDUCTASE, PUTATIVE (AFU_ORTHOLOGUE AFUA_1G17690)-RELATED"/>
    <property type="match status" value="1"/>
</dbReference>
<reference evidence="7" key="2">
    <citation type="submission" date="2021-02" db="EMBL/GenBank/DDBJ databases">
        <title>Aspergillus puulaauensis MK2 genome sequence.</title>
        <authorList>
            <person name="Futagami T."/>
            <person name="Mori K."/>
            <person name="Kadooka C."/>
            <person name="Tanaka T."/>
        </authorList>
    </citation>
    <scope>NUCLEOTIDE SEQUENCE</scope>
    <source>
        <strain evidence="7">MK2</strain>
    </source>
</reference>
<dbReference type="InterPro" id="IPR016166">
    <property type="entry name" value="FAD-bd_PCMH"/>
</dbReference>
<dbReference type="AlphaFoldDB" id="A0A7R8APD6"/>
<keyword evidence="4" id="KW-0560">Oxidoreductase</keyword>
<protein>
    <recommendedName>
        <fullName evidence="6">FAD-binding PCMH-type domain-containing protein</fullName>
    </recommendedName>
</protein>
<evidence type="ECO:0000256" key="4">
    <source>
        <dbReference type="ARBA" id="ARBA00023002"/>
    </source>
</evidence>
<dbReference type="GeneID" id="64974465"/>
<dbReference type="InterPro" id="IPR016167">
    <property type="entry name" value="FAD-bd_PCMH_sub1"/>
</dbReference>
<evidence type="ECO:0000256" key="1">
    <source>
        <dbReference type="ARBA" id="ARBA00005466"/>
    </source>
</evidence>
<dbReference type="Pfam" id="PF08031">
    <property type="entry name" value="BBE"/>
    <property type="match status" value="1"/>
</dbReference>
<dbReference type="Gene3D" id="3.30.43.10">
    <property type="entry name" value="Uridine Diphospho-n-acetylenolpyruvylglucosamine Reductase, domain 2"/>
    <property type="match status" value="1"/>
</dbReference>
<comment type="similarity">
    <text evidence="1">Belongs to the oxygen-dependent FAD-linked oxidoreductase family.</text>
</comment>
<dbReference type="InterPro" id="IPR006094">
    <property type="entry name" value="Oxid_FAD_bind_N"/>
</dbReference>
<dbReference type="EMBL" id="AP024446">
    <property type="protein sequence ID" value="BCS24460.1"/>
    <property type="molecule type" value="Genomic_DNA"/>
</dbReference>
<dbReference type="InterPro" id="IPR036318">
    <property type="entry name" value="FAD-bd_PCMH-like_sf"/>
</dbReference>
<sequence>MDRLTEFASQHPQIEHVTPTSPDFDTVRSIFAHPEIIPSAIMRPGSIEDVAAAVSFLSREGIDFTIRAGGHDMHGRSMKNGVVALDLRRINHVYVQVDRERTTARIGGGSLMADVIAELQREGFITPVGTIGCVGYVGWAMYGGYGQYSALFGLGVDQIVGAKVVNATGEIVEADRELLKGIRGAGGAFGVVAELTVSIYKLDKVLAGVLMFKSDDLDTLVPQFNEQYRALKAQGLPKALSLNQAIIPAPTPTFGILFLWASPDIEEGNKWVDKIASLGPVTVNTVEEKTPKSWLDEATKIVATSTQGRLYAVSLREITDEVAQIIAHYTKNTPADPHILLDVHELRRESPSMRPAPGSVFAAREPHFVVQIITIVQDKENLQKTLAWGGEFQRALQETSADNIVSASYVSFTSPEEMDPSKIYGENLPFLKDLKQRVDPGNVFKAAISYL</sequence>
<dbReference type="PANTHER" id="PTHR42973:SF7">
    <property type="entry name" value="FAD-BINDING PCMH-TYPE DOMAIN-CONTAINING PROTEIN"/>
    <property type="match status" value="1"/>
</dbReference>
<keyword evidence="8" id="KW-1185">Reference proteome</keyword>
<dbReference type="InterPro" id="IPR016169">
    <property type="entry name" value="FAD-bd_PCMH_sub2"/>
</dbReference>
<dbReference type="InterPro" id="IPR012951">
    <property type="entry name" value="BBE"/>
</dbReference>
<gene>
    <name evidence="7" type="ORF">APUU_40904S</name>
</gene>
<evidence type="ECO:0000256" key="5">
    <source>
        <dbReference type="SAM" id="MobiDB-lite"/>
    </source>
</evidence>
<dbReference type="OrthoDB" id="363185at2759"/>
<dbReference type="GO" id="GO:0016491">
    <property type="term" value="F:oxidoreductase activity"/>
    <property type="evidence" value="ECO:0007669"/>
    <property type="project" value="UniProtKB-KW"/>
</dbReference>
<accession>A0A7R8APD6</accession>
<keyword evidence="3" id="KW-0274">FAD</keyword>
<feature type="region of interest" description="Disordered" evidence="5">
    <location>
        <begin position="1"/>
        <end position="20"/>
    </location>
</feature>
<dbReference type="Proteomes" id="UP000654913">
    <property type="component" value="Chromosome 4"/>
</dbReference>
<evidence type="ECO:0000256" key="3">
    <source>
        <dbReference type="ARBA" id="ARBA00022827"/>
    </source>
</evidence>
<keyword evidence="2" id="KW-0285">Flavoprotein</keyword>
<dbReference type="Gene3D" id="3.40.462.20">
    <property type="match status" value="1"/>
</dbReference>
<dbReference type="GO" id="GO:0071949">
    <property type="term" value="F:FAD binding"/>
    <property type="evidence" value="ECO:0007669"/>
    <property type="project" value="InterPro"/>
</dbReference>
<feature type="compositionally biased region" description="Polar residues" evidence="5">
    <location>
        <begin position="7"/>
        <end position="20"/>
    </location>
</feature>
<dbReference type="Pfam" id="PF01565">
    <property type="entry name" value="FAD_binding_4"/>
    <property type="match status" value="1"/>
</dbReference>
<dbReference type="RefSeq" id="XP_041556654.1">
    <property type="nucleotide sequence ID" value="XM_041704027.1"/>
</dbReference>
<name>A0A7R8APD6_9EURO</name>
<evidence type="ECO:0000259" key="6">
    <source>
        <dbReference type="PROSITE" id="PS51387"/>
    </source>
</evidence>
<dbReference type="PROSITE" id="PS51387">
    <property type="entry name" value="FAD_PCMH"/>
    <property type="match status" value="1"/>
</dbReference>
<organism evidence="7 8">
    <name type="scientific">Aspergillus puulaauensis</name>
    <dbReference type="NCBI Taxonomy" id="1220207"/>
    <lineage>
        <taxon>Eukaryota</taxon>
        <taxon>Fungi</taxon>
        <taxon>Dikarya</taxon>
        <taxon>Ascomycota</taxon>
        <taxon>Pezizomycotina</taxon>
        <taxon>Eurotiomycetes</taxon>
        <taxon>Eurotiomycetidae</taxon>
        <taxon>Eurotiales</taxon>
        <taxon>Aspergillaceae</taxon>
        <taxon>Aspergillus</taxon>
    </lineage>
</organism>
<evidence type="ECO:0000313" key="7">
    <source>
        <dbReference type="EMBL" id="BCS24460.1"/>
    </source>
</evidence>
<proteinExistence type="inferred from homology"/>